<dbReference type="EMBL" id="ANMU01000020">
    <property type="protein sequence ID" value="EMJ84436.1"/>
    <property type="molecule type" value="Genomic_DNA"/>
</dbReference>
<dbReference type="PATRIC" id="fig|1218567.3.peg.492"/>
<dbReference type="AlphaFoldDB" id="M6C141"/>
<gene>
    <name evidence="1" type="ORF">LEP1GSC016_3320</name>
</gene>
<name>M6C141_LEPBO</name>
<evidence type="ECO:0000313" key="1">
    <source>
        <dbReference type="EMBL" id="EMJ84436.1"/>
    </source>
</evidence>
<comment type="caution">
    <text evidence="1">The sequence shown here is derived from an EMBL/GenBank/DDBJ whole genome shotgun (WGS) entry which is preliminary data.</text>
</comment>
<accession>M6C141</accession>
<evidence type="ECO:0000313" key="2">
    <source>
        <dbReference type="Proteomes" id="UP000011873"/>
    </source>
</evidence>
<protein>
    <submittedName>
        <fullName evidence="1">Uncharacterized protein</fullName>
    </submittedName>
</protein>
<proteinExistence type="predicted"/>
<organism evidence="1 2">
    <name type="scientific">Leptospira borgpetersenii serovar Hardjo-bovis str. Sponselee</name>
    <dbReference type="NCBI Taxonomy" id="1303729"/>
    <lineage>
        <taxon>Bacteria</taxon>
        <taxon>Pseudomonadati</taxon>
        <taxon>Spirochaetota</taxon>
        <taxon>Spirochaetia</taxon>
        <taxon>Leptospirales</taxon>
        <taxon>Leptospiraceae</taxon>
        <taxon>Leptospira</taxon>
    </lineage>
</organism>
<reference evidence="1 2" key="1">
    <citation type="submission" date="2013-01" db="EMBL/GenBank/DDBJ databases">
        <authorList>
            <person name="Harkins D.M."/>
            <person name="Durkin A.S."/>
            <person name="Brinkac L.M."/>
            <person name="Haft D.H."/>
            <person name="Selengut J.D."/>
            <person name="Sanka R."/>
            <person name="DePew J."/>
            <person name="Purushe J."/>
            <person name="Galloway R.L."/>
            <person name="Vinetz J.M."/>
            <person name="Sutton G.G."/>
            <person name="Nierman W.C."/>
            <person name="Fouts D.E."/>
        </authorList>
    </citation>
    <scope>NUCLEOTIDE SEQUENCE [LARGE SCALE GENOMIC DNA]</scope>
    <source>
        <strain evidence="1 2">Sponselee CDC</strain>
    </source>
</reference>
<dbReference type="Proteomes" id="UP000011873">
    <property type="component" value="Unassembled WGS sequence"/>
</dbReference>
<sequence>MNEIKALDYEKRLREEKVHIRLKVDSEGKAITDSLIWEDGSSL</sequence>